<dbReference type="InterPro" id="IPR027417">
    <property type="entry name" value="P-loop_NTPase"/>
</dbReference>
<dbReference type="RefSeq" id="WP_030032165.1">
    <property type="nucleotide sequence ID" value="NZ_BA000059.1"/>
</dbReference>
<protein>
    <recommendedName>
        <fullName evidence="2">AAA domain-containing protein</fullName>
    </recommendedName>
</protein>
<dbReference type="SUPFAM" id="SSF52540">
    <property type="entry name" value="P-loop containing nucleoside triphosphate hydrolases"/>
    <property type="match status" value="1"/>
</dbReference>
<reference evidence="1" key="1">
    <citation type="submission" date="2013-10" db="EMBL/GenBank/DDBJ databases">
        <title>Draft genome sequence of Clostridium botulinum type B strain Osaka05.</title>
        <authorList>
            <person name="Sakaguchi Y."/>
            <person name="Hosomi K."/>
            <person name="Uchiyama J."/>
            <person name="Ogura Y."/>
            <person name="Sakaguchi M."/>
            <person name="Kohda T."/>
            <person name="Mukamoto M."/>
            <person name="Misawa N."/>
            <person name="Matsuzaki S."/>
            <person name="Hayashi T."/>
            <person name="Kozaki S."/>
        </authorList>
    </citation>
    <scope>NUCLEOTIDE SEQUENCE</scope>
    <source>
        <strain evidence="1">Osaka05</strain>
    </source>
</reference>
<sequence length="369" mass="42393">MFIILTLSINNVKAIYNKKNMIIVTSEYSANIWSKILKNKLTKIIIDNSFEWNIEEIINTTLIIDLDDFIKKVNENNIAKKSIKLEKTDINHSSTNKKARFTQNQTFVPIEKEKSNIKVKHSSSETIDTQKSLNNEEESYKAKDKDFMISDKINNNKFNITKNIKNKIIMPKAQSLNFDNKTIIITSERGGIGKTTYIYNLINSISNTLFIDLNFQEGGSDLSFMLNLPQNPNITTFLLEKDFKKSVLSISNNNLILQAPMYSNSIKYLDKCFITNIKNSFQGNIFIDMPHLSINECYYDILNDSDVILIISTGSKSEVSRIVTKYRDLLDKVIILLTDNNTDFLLNLNVKYFLLKTDIISTLNNIRLG</sequence>
<gene>
    <name evidence="1" type="ORF">CBO05P2_021</name>
</gene>
<evidence type="ECO:0000313" key="1">
    <source>
        <dbReference type="EMBL" id="BAO05046.1"/>
    </source>
</evidence>
<proteinExistence type="predicted"/>
<evidence type="ECO:0008006" key="2">
    <source>
        <dbReference type="Google" id="ProtNLM"/>
    </source>
</evidence>
<organism evidence="1">
    <name type="scientific">Clostridium botulinum B str. Osaka05</name>
    <dbReference type="NCBI Taxonomy" id="1407017"/>
    <lineage>
        <taxon>Bacteria</taxon>
        <taxon>Bacillati</taxon>
        <taxon>Bacillota</taxon>
        <taxon>Clostridia</taxon>
        <taxon>Eubacteriales</taxon>
        <taxon>Clostridiaceae</taxon>
        <taxon>Clostridium</taxon>
    </lineage>
</organism>
<dbReference type="Gene3D" id="3.40.50.300">
    <property type="entry name" value="P-loop containing nucleotide triphosphate hydrolases"/>
    <property type="match status" value="1"/>
</dbReference>
<accession>A0A060N3G0</accession>
<dbReference type="AlphaFoldDB" id="A0A060N3G0"/>
<dbReference type="Proteomes" id="UP000054164">
    <property type="component" value="Unassembled WGS sequence"/>
</dbReference>
<name>A0A060N3G0_CLOBO</name>
<dbReference type="EMBL" id="BA000059">
    <property type="protein sequence ID" value="BAO05046.1"/>
    <property type="molecule type" value="Genomic_DNA"/>
</dbReference>
<dbReference type="HOGENOM" id="CLU_739086_0_0_9"/>